<dbReference type="Gene3D" id="3.40.50.1000">
    <property type="entry name" value="HAD superfamily/HAD-like"/>
    <property type="match status" value="1"/>
</dbReference>
<dbReference type="EMBL" id="JBHTGQ010000010">
    <property type="protein sequence ID" value="MFC7749248.1"/>
    <property type="molecule type" value="Genomic_DNA"/>
</dbReference>
<dbReference type="PANTHER" id="PTHR10000:SF25">
    <property type="entry name" value="PHOSPHATASE YKRA-RELATED"/>
    <property type="match status" value="1"/>
</dbReference>
<dbReference type="CDD" id="cd07517">
    <property type="entry name" value="HAD_HPP"/>
    <property type="match status" value="1"/>
</dbReference>
<dbReference type="Gene3D" id="3.30.1240.10">
    <property type="match status" value="1"/>
</dbReference>
<organism evidence="1 2">
    <name type="scientific">Paenibacillus thermoaerophilus</name>
    <dbReference type="NCBI Taxonomy" id="1215385"/>
    <lineage>
        <taxon>Bacteria</taxon>
        <taxon>Bacillati</taxon>
        <taxon>Bacillota</taxon>
        <taxon>Bacilli</taxon>
        <taxon>Bacillales</taxon>
        <taxon>Paenibacillaceae</taxon>
        <taxon>Paenibacillus</taxon>
    </lineage>
</organism>
<accession>A0ABW2V4N9</accession>
<dbReference type="PANTHER" id="PTHR10000">
    <property type="entry name" value="PHOSPHOSERINE PHOSPHATASE"/>
    <property type="match status" value="1"/>
</dbReference>
<dbReference type="RefSeq" id="WP_246068081.1">
    <property type="nucleotide sequence ID" value="NZ_JBHTGQ010000010.1"/>
</dbReference>
<dbReference type="NCBIfam" id="TIGR00099">
    <property type="entry name" value="Cof-subfamily"/>
    <property type="match status" value="1"/>
</dbReference>
<dbReference type="InterPro" id="IPR036412">
    <property type="entry name" value="HAD-like_sf"/>
</dbReference>
<dbReference type="SFLD" id="SFLDG01140">
    <property type="entry name" value="C2.B:_Phosphomannomutase_and_P"/>
    <property type="match status" value="1"/>
</dbReference>
<proteinExistence type="predicted"/>
<dbReference type="PROSITE" id="PS01229">
    <property type="entry name" value="COF_2"/>
    <property type="match status" value="1"/>
</dbReference>
<dbReference type="InterPro" id="IPR000150">
    <property type="entry name" value="Cof"/>
</dbReference>
<keyword evidence="2" id="KW-1185">Reference proteome</keyword>
<gene>
    <name evidence="1" type="ORF">ACFQWB_04735</name>
</gene>
<dbReference type="Proteomes" id="UP001596528">
    <property type="component" value="Unassembled WGS sequence"/>
</dbReference>
<evidence type="ECO:0000313" key="2">
    <source>
        <dbReference type="Proteomes" id="UP001596528"/>
    </source>
</evidence>
<evidence type="ECO:0000313" key="1">
    <source>
        <dbReference type="EMBL" id="MFC7749248.1"/>
    </source>
</evidence>
<protein>
    <submittedName>
        <fullName evidence="1">Cof-type HAD-IIB family hydrolase</fullName>
    </submittedName>
</protein>
<keyword evidence="1" id="KW-0378">Hydrolase</keyword>
<reference evidence="2" key="1">
    <citation type="journal article" date="2019" name="Int. J. Syst. Evol. Microbiol.">
        <title>The Global Catalogue of Microorganisms (GCM) 10K type strain sequencing project: providing services to taxonomists for standard genome sequencing and annotation.</title>
        <authorList>
            <consortium name="The Broad Institute Genomics Platform"/>
            <consortium name="The Broad Institute Genome Sequencing Center for Infectious Disease"/>
            <person name="Wu L."/>
            <person name="Ma J."/>
        </authorList>
    </citation>
    <scope>NUCLEOTIDE SEQUENCE [LARGE SCALE GENOMIC DNA]</scope>
    <source>
        <strain evidence="2">JCM 18657</strain>
    </source>
</reference>
<dbReference type="Pfam" id="PF08282">
    <property type="entry name" value="Hydrolase_3"/>
    <property type="match status" value="1"/>
</dbReference>
<sequence length="262" mass="29106">MDRQMEKSFVIFDIDGTLLDEEKRIPESTRRAVRLLQERGIGTAIATGRAPTQFEWIRRELNIRSYVAMNGQFTVWEGRTVYANRIDPELLGRMTDMAAERGDAIGYCGEKELAASAEAHPLIMMTLGRLKLDHPPVNPQFFRHTPVYQGYLFCKTDTGRHYKEAFPDLHFIQWHPNAYDILPLGVSKAVGIAKLLEAAGVPNSRCYAFGDGINDVEMLTEVGTGIAMGNAVPEAKAAADYVTTSNEQDGIWNGLVAVGLLD</sequence>
<dbReference type="SUPFAM" id="SSF56784">
    <property type="entry name" value="HAD-like"/>
    <property type="match status" value="1"/>
</dbReference>
<name>A0ABW2V4N9_9BACL</name>
<dbReference type="SFLD" id="SFLDS00003">
    <property type="entry name" value="Haloacid_Dehalogenase"/>
    <property type="match status" value="1"/>
</dbReference>
<dbReference type="GO" id="GO:0016787">
    <property type="term" value="F:hydrolase activity"/>
    <property type="evidence" value="ECO:0007669"/>
    <property type="project" value="UniProtKB-KW"/>
</dbReference>
<comment type="caution">
    <text evidence="1">The sequence shown here is derived from an EMBL/GenBank/DDBJ whole genome shotgun (WGS) entry which is preliminary data.</text>
</comment>
<dbReference type="InterPro" id="IPR023214">
    <property type="entry name" value="HAD_sf"/>
</dbReference>